<dbReference type="Proteomes" id="UP001057402">
    <property type="component" value="Chromosome 2"/>
</dbReference>
<organism evidence="1 2">
    <name type="scientific">Melastoma candidum</name>
    <dbReference type="NCBI Taxonomy" id="119954"/>
    <lineage>
        <taxon>Eukaryota</taxon>
        <taxon>Viridiplantae</taxon>
        <taxon>Streptophyta</taxon>
        <taxon>Embryophyta</taxon>
        <taxon>Tracheophyta</taxon>
        <taxon>Spermatophyta</taxon>
        <taxon>Magnoliopsida</taxon>
        <taxon>eudicotyledons</taxon>
        <taxon>Gunneridae</taxon>
        <taxon>Pentapetalae</taxon>
        <taxon>rosids</taxon>
        <taxon>malvids</taxon>
        <taxon>Myrtales</taxon>
        <taxon>Melastomataceae</taxon>
        <taxon>Melastomatoideae</taxon>
        <taxon>Melastomateae</taxon>
        <taxon>Melastoma</taxon>
    </lineage>
</organism>
<accession>A0ACB9S762</accession>
<gene>
    <name evidence="1" type="ORF">MLD38_004490</name>
</gene>
<reference evidence="2" key="1">
    <citation type="journal article" date="2023" name="Front. Plant Sci.">
        <title>Chromosomal-level genome assembly of Melastoma candidum provides insights into trichome evolution.</title>
        <authorList>
            <person name="Zhong Y."/>
            <person name="Wu W."/>
            <person name="Sun C."/>
            <person name="Zou P."/>
            <person name="Liu Y."/>
            <person name="Dai S."/>
            <person name="Zhou R."/>
        </authorList>
    </citation>
    <scope>NUCLEOTIDE SEQUENCE [LARGE SCALE GENOMIC DNA]</scope>
</reference>
<dbReference type="EMBL" id="CM042881">
    <property type="protein sequence ID" value="KAI4386567.1"/>
    <property type="molecule type" value="Genomic_DNA"/>
</dbReference>
<sequence length="151" mass="16411">MDDLGVHGRVVARKKLSPAKNTTAKHDKRGKKPVKVVYISNPMRVSTSASSFRDLVHRLTGQDSEFPDEPMTFHAGLESSGGDPVTYQELCPGHDQDRWGGTAVHVAGGGPMGEVPGLEELAEEEEGFISPRMLESLSEFLPPSLFVEHTS</sequence>
<proteinExistence type="predicted"/>
<protein>
    <submittedName>
        <fullName evidence="1">Uncharacterized protein</fullName>
    </submittedName>
</protein>
<name>A0ACB9S762_9MYRT</name>
<evidence type="ECO:0000313" key="2">
    <source>
        <dbReference type="Proteomes" id="UP001057402"/>
    </source>
</evidence>
<evidence type="ECO:0000313" key="1">
    <source>
        <dbReference type="EMBL" id="KAI4386567.1"/>
    </source>
</evidence>
<keyword evidence="2" id="KW-1185">Reference proteome</keyword>
<comment type="caution">
    <text evidence="1">The sequence shown here is derived from an EMBL/GenBank/DDBJ whole genome shotgun (WGS) entry which is preliminary data.</text>
</comment>